<dbReference type="EMBL" id="LR999454">
    <property type="protein sequence ID" value="CAE6013390.1"/>
    <property type="molecule type" value="Genomic_DNA"/>
</dbReference>
<feature type="region of interest" description="Disordered" evidence="2">
    <location>
        <begin position="1"/>
        <end position="46"/>
    </location>
</feature>
<gene>
    <name evidence="4" type="ORF">AARE701A_LOCUS9782</name>
</gene>
<keyword evidence="1" id="KW-0479">Metal-binding</keyword>
<evidence type="ECO:0000256" key="2">
    <source>
        <dbReference type="SAM" id="MobiDB-lite"/>
    </source>
</evidence>
<evidence type="ECO:0000259" key="3">
    <source>
        <dbReference type="PROSITE" id="PS50158"/>
    </source>
</evidence>
<dbReference type="SUPFAM" id="SSF57756">
    <property type="entry name" value="Retrovirus zinc finger-like domains"/>
    <property type="match status" value="1"/>
</dbReference>
<proteinExistence type="predicted"/>
<dbReference type="AlphaFoldDB" id="A0A8S2A1M5"/>
<evidence type="ECO:0000313" key="4">
    <source>
        <dbReference type="EMBL" id="CAE6013390.1"/>
    </source>
</evidence>
<evidence type="ECO:0000313" key="5">
    <source>
        <dbReference type="Proteomes" id="UP000682877"/>
    </source>
</evidence>
<name>A0A8S2A1M5_ARAAE</name>
<dbReference type="GO" id="GO:0003676">
    <property type="term" value="F:nucleic acid binding"/>
    <property type="evidence" value="ECO:0007669"/>
    <property type="project" value="InterPro"/>
</dbReference>
<dbReference type="GO" id="GO:0008270">
    <property type="term" value="F:zinc ion binding"/>
    <property type="evidence" value="ECO:0007669"/>
    <property type="project" value="UniProtKB-KW"/>
</dbReference>
<dbReference type="InterPro" id="IPR036875">
    <property type="entry name" value="Znf_CCHC_sf"/>
</dbReference>
<sequence>MSEIPMEPRSSRMSRFPRMRGSPIVIRGRGRGRGRGSRGGRISSPPLDRFEYRPIMEASFSELSQWNAEAGPSVPALDREVSPIAPWRVIDQSTLESKTGPREDSGMISSFTNNSDHEIEIVEAPIPTIDMDEYEMVESKRETDETMWEDYLILPDSPDLTLPGFGTIISPVVVPDDDEDQIVPSEPVVSPVVPSFNYPSLLDYLLAAFLRENDTIRRGDTPKTDTEAPMIPRPAQWEPYCYTCGEMGHYPSSCPIVMVGPSEAASRQFAPATTHASTSTVIEDYWSRPGCPCRKCRYRYDSPVVGLRRRYVGC</sequence>
<keyword evidence="5" id="KW-1185">Reference proteome</keyword>
<evidence type="ECO:0000256" key="1">
    <source>
        <dbReference type="PROSITE-ProRule" id="PRU00047"/>
    </source>
</evidence>
<dbReference type="PROSITE" id="PS50158">
    <property type="entry name" value="ZF_CCHC"/>
    <property type="match status" value="1"/>
</dbReference>
<feature type="domain" description="CCHC-type" evidence="3">
    <location>
        <begin position="241"/>
        <end position="255"/>
    </location>
</feature>
<feature type="compositionally biased region" description="Basic residues" evidence="2">
    <location>
        <begin position="28"/>
        <end position="38"/>
    </location>
</feature>
<keyword evidence="1" id="KW-0862">Zinc</keyword>
<dbReference type="Proteomes" id="UP000682877">
    <property type="component" value="Chromosome 4"/>
</dbReference>
<reference evidence="4" key="1">
    <citation type="submission" date="2021-01" db="EMBL/GenBank/DDBJ databases">
        <authorList>
            <person name="Bezrukov I."/>
        </authorList>
    </citation>
    <scope>NUCLEOTIDE SEQUENCE</scope>
</reference>
<feature type="compositionally biased region" description="Low complexity" evidence="2">
    <location>
        <begin position="1"/>
        <end position="27"/>
    </location>
</feature>
<keyword evidence="1" id="KW-0863">Zinc-finger</keyword>
<accession>A0A8S2A1M5</accession>
<dbReference type="InterPro" id="IPR001878">
    <property type="entry name" value="Znf_CCHC"/>
</dbReference>
<organism evidence="4 5">
    <name type="scientific">Arabidopsis arenosa</name>
    <name type="common">Sand rock-cress</name>
    <name type="synonym">Cardaminopsis arenosa</name>
    <dbReference type="NCBI Taxonomy" id="38785"/>
    <lineage>
        <taxon>Eukaryota</taxon>
        <taxon>Viridiplantae</taxon>
        <taxon>Streptophyta</taxon>
        <taxon>Embryophyta</taxon>
        <taxon>Tracheophyta</taxon>
        <taxon>Spermatophyta</taxon>
        <taxon>Magnoliopsida</taxon>
        <taxon>eudicotyledons</taxon>
        <taxon>Gunneridae</taxon>
        <taxon>Pentapetalae</taxon>
        <taxon>rosids</taxon>
        <taxon>malvids</taxon>
        <taxon>Brassicales</taxon>
        <taxon>Brassicaceae</taxon>
        <taxon>Camelineae</taxon>
        <taxon>Arabidopsis</taxon>
    </lineage>
</organism>
<protein>
    <recommendedName>
        <fullName evidence="3">CCHC-type domain-containing protein</fullName>
    </recommendedName>
</protein>